<evidence type="ECO:0000313" key="6">
    <source>
        <dbReference type="Proteomes" id="UP000290037"/>
    </source>
</evidence>
<dbReference type="EMBL" id="FQXT01000004">
    <property type="protein sequence ID" value="SHI14241.1"/>
    <property type="molecule type" value="Genomic_DNA"/>
</dbReference>
<accession>A0A1M5YQJ9</accession>
<dbReference type="Gene3D" id="3.40.50.620">
    <property type="entry name" value="HUPs"/>
    <property type="match status" value="2"/>
</dbReference>
<keyword evidence="6" id="KW-1185">Reference proteome</keyword>
<evidence type="ECO:0000313" key="4">
    <source>
        <dbReference type="EMBL" id="SHI14241.1"/>
    </source>
</evidence>
<protein>
    <submittedName>
        <fullName evidence="3">Nucleotide-binding universal stress UspA family protein</fullName>
    </submittedName>
    <submittedName>
        <fullName evidence="4">Nucleotide-binding universal stress protein, UspA family</fullName>
    </submittedName>
</protein>
<proteinExistence type="inferred from homology"/>
<dbReference type="InterPro" id="IPR006016">
    <property type="entry name" value="UspA"/>
</dbReference>
<evidence type="ECO:0000256" key="1">
    <source>
        <dbReference type="ARBA" id="ARBA00008791"/>
    </source>
</evidence>
<evidence type="ECO:0000313" key="3">
    <source>
        <dbReference type="EMBL" id="RXG29410.1"/>
    </source>
</evidence>
<feature type="domain" description="UspA" evidence="2">
    <location>
        <begin position="1"/>
        <end position="144"/>
    </location>
</feature>
<dbReference type="EMBL" id="QOVN01000003">
    <property type="protein sequence ID" value="RXG29410.1"/>
    <property type="molecule type" value="Genomic_DNA"/>
</dbReference>
<dbReference type="Proteomes" id="UP000290037">
    <property type="component" value="Unassembled WGS sequence"/>
</dbReference>
<dbReference type="OrthoDB" id="9788959at2"/>
<sequence>MIKKLLLPTDFSEQATYAFEVACQLAKQYDAQLHLIHMVELPYSLIDVIDGNHNAQLPEALFFMKLAQQNFEKLRAEKYASDIELFEHVKFNSIQSGILDYAEEHEIDIIIMGSHGSSGFEELFIGSNTEKIVRHSKIPVFVIKKRHVNFKINSLIFATDLENDNLKPVIQALEFAQTQKAEFKMVYVNTPDRFETTEKIQALFKEFVQKLQIETPHFEIFNDLKVERGIMNYAKSQKADLIAIGTHGRKGLAHFFNGSLSEGLVNHAKRPVLTFKI</sequence>
<organism evidence="4 5">
    <name type="scientific">Leeuwenhoekiella palythoae</name>
    <dbReference type="NCBI Taxonomy" id="573501"/>
    <lineage>
        <taxon>Bacteria</taxon>
        <taxon>Pseudomonadati</taxon>
        <taxon>Bacteroidota</taxon>
        <taxon>Flavobacteriia</taxon>
        <taxon>Flavobacteriales</taxon>
        <taxon>Flavobacteriaceae</taxon>
        <taxon>Leeuwenhoekiella</taxon>
    </lineage>
</organism>
<dbReference type="InterPro" id="IPR006015">
    <property type="entry name" value="Universal_stress_UspA"/>
</dbReference>
<evidence type="ECO:0000259" key="2">
    <source>
        <dbReference type="Pfam" id="PF00582"/>
    </source>
</evidence>
<dbReference type="PRINTS" id="PR01438">
    <property type="entry name" value="UNVRSLSTRESS"/>
</dbReference>
<dbReference type="STRING" id="573501.SAMN04487999_2235"/>
<comment type="similarity">
    <text evidence="1">Belongs to the universal stress protein A family.</text>
</comment>
<gene>
    <name evidence="3" type="ORF">DSM01_1510</name>
    <name evidence="4" type="ORF">SAMN04487999_2235</name>
</gene>
<dbReference type="PANTHER" id="PTHR46268:SF6">
    <property type="entry name" value="UNIVERSAL STRESS PROTEIN UP12"/>
    <property type="match status" value="1"/>
</dbReference>
<dbReference type="RefSeq" id="WP_084673136.1">
    <property type="nucleotide sequence ID" value="NZ_FQXT01000004.1"/>
</dbReference>
<dbReference type="Pfam" id="PF00582">
    <property type="entry name" value="Usp"/>
    <property type="match status" value="2"/>
</dbReference>
<dbReference type="SUPFAM" id="SSF52402">
    <property type="entry name" value="Adenine nucleotide alpha hydrolases-like"/>
    <property type="match status" value="2"/>
</dbReference>
<dbReference type="PANTHER" id="PTHR46268">
    <property type="entry name" value="STRESS RESPONSE PROTEIN NHAX"/>
    <property type="match status" value="1"/>
</dbReference>
<dbReference type="CDD" id="cd00293">
    <property type="entry name" value="USP-like"/>
    <property type="match status" value="2"/>
</dbReference>
<reference evidence="5" key="2">
    <citation type="submission" date="2016-11" db="EMBL/GenBank/DDBJ databases">
        <authorList>
            <person name="Varghese N."/>
            <person name="Submissions S."/>
        </authorList>
    </citation>
    <scope>NUCLEOTIDE SEQUENCE [LARGE SCALE GENOMIC DNA]</scope>
    <source>
        <strain evidence="5">DSM 19859</strain>
    </source>
</reference>
<dbReference type="InterPro" id="IPR014729">
    <property type="entry name" value="Rossmann-like_a/b/a_fold"/>
</dbReference>
<feature type="domain" description="UspA" evidence="2">
    <location>
        <begin position="156"/>
        <end position="275"/>
    </location>
</feature>
<evidence type="ECO:0000313" key="5">
    <source>
        <dbReference type="Proteomes" id="UP000184240"/>
    </source>
</evidence>
<dbReference type="AlphaFoldDB" id="A0A1M5YQJ9"/>
<reference evidence="4" key="1">
    <citation type="submission" date="2016-11" db="EMBL/GenBank/DDBJ databases">
        <authorList>
            <person name="Jaros S."/>
            <person name="Januszkiewicz K."/>
            <person name="Wedrychowicz H."/>
        </authorList>
    </citation>
    <scope>NUCLEOTIDE SEQUENCE [LARGE SCALE GENOMIC DNA]</scope>
    <source>
        <strain evidence="4">DSM 19859</strain>
    </source>
</reference>
<name>A0A1M5YQJ9_9FLAO</name>
<dbReference type="Proteomes" id="UP000184240">
    <property type="component" value="Unassembled WGS sequence"/>
</dbReference>
<reference evidence="3 6" key="3">
    <citation type="submission" date="2018-07" db="EMBL/GenBank/DDBJ databases">
        <title>Leeuwenhoekiella genomics.</title>
        <authorList>
            <person name="Tahon G."/>
            <person name="Willems A."/>
        </authorList>
    </citation>
    <scope>NUCLEOTIDE SEQUENCE [LARGE SCALE GENOMIC DNA]</scope>
    <source>
        <strain evidence="3 6">LMG 24856</strain>
    </source>
</reference>